<dbReference type="eggNOG" id="ENOG5030ZXZ">
    <property type="taxonomic scope" value="Bacteria"/>
</dbReference>
<accession>A0A089Q4K6</accession>
<name>A0A089Q4K6_9HYPH</name>
<dbReference type="HOGENOM" id="CLU_2554405_0_0_5"/>
<dbReference type="AlphaFoldDB" id="A0A089Q4K6"/>
<dbReference type="KEGG" id="mor:MOC_1714"/>
<reference evidence="1 2" key="1">
    <citation type="journal article" date="2014" name="PLoS ONE">
        <title>Genome Information of Methylobacterium oryzae, a Plant-Probiotic Methylotroph in the Phyllosphere.</title>
        <authorList>
            <person name="Kwak M.J."/>
            <person name="Jeong H."/>
            <person name="Madhaiyan M."/>
            <person name="Lee Y."/>
            <person name="Sa T.M."/>
            <person name="Oh T.K."/>
            <person name="Kim J.F."/>
        </authorList>
    </citation>
    <scope>NUCLEOTIDE SEQUENCE [LARGE SCALE GENOMIC DNA]</scope>
    <source>
        <strain evidence="1 2">CBMB20</strain>
    </source>
</reference>
<protein>
    <submittedName>
        <fullName evidence="1">Protein of unassigned function</fullName>
    </submittedName>
</protein>
<evidence type="ECO:0000313" key="2">
    <source>
        <dbReference type="Proteomes" id="UP000029492"/>
    </source>
</evidence>
<keyword evidence="2" id="KW-1185">Reference proteome</keyword>
<sequence>MEQAMTAHEPEPLDDFTRLHAKLSALEIVLGVLIGRLSEENPEIREDVKRDVAAILSDMPIDGPSEEMIAAEVRRAAAVLTSVSIG</sequence>
<evidence type="ECO:0000313" key="1">
    <source>
        <dbReference type="EMBL" id="AIQ89469.1"/>
    </source>
</evidence>
<gene>
    <name evidence="1" type="ORF">MOC_1714</name>
</gene>
<dbReference type="Proteomes" id="UP000029492">
    <property type="component" value="Chromosome"/>
</dbReference>
<organism evidence="1 2">
    <name type="scientific">Methylobacterium oryzae CBMB20</name>
    <dbReference type="NCBI Taxonomy" id="693986"/>
    <lineage>
        <taxon>Bacteria</taxon>
        <taxon>Pseudomonadati</taxon>
        <taxon>Pseudomonadota</taxon>
        <taxon>Alphaproteobacteria</taxon>
        <taxon>Hyphomicrobiales</taxon>
        <taxon>Methylobacteriaceae</taxon>
        <taxon>Methylobacterium</taxon>
    </lineage>
</organism>
<dbReference type="EMBL" id="CP003811">
    <property type="protein sequence ID" value="AIQ89469.1"/>
    <property type="molecule type" value="Genomic_DNA"/>
</dbReference>
<proteinExistence type="predicted"/>